<feature type="transmembrane region" description="Helical" evidence="1">
    <location>
        <begin position="20"/>
        <end position="43"/>
    </location>
</feature>
<accession>A0ABW3NY15</accession>
<sequence>MNIHDHDAARYVADGLSFGVLVGTIANMLPSIAAGMTIIWTAIRIWETETVKRLTGRKD</sequence>
<comment type="caution">
    <text evidence="2">The sequence shown here is derived from an EMBL/GenBank/DDBJ whole genome shotgun (WGS) entry which is preliminary data.</text>
</comment>
<name>A0ABW3NY15_9SPHN</name>
<proteinExistence type="predicted"/>
<gene>
    <name evidence="2" type="ORF">ACFQ24_02180</name>
</gene>
<evidence type="ECO:0000256" key="1">
    <source>
        <dbReference type="SAM" id="Phobius"/>
    </source>
</evidence>
<evidence type="ECO:0000313" key="3">
    <source>
        <dbReference type="Proteomes" id="UP001597203"/>
    </source>
</evidence>
<organism evidence="2 3">
    <name type="scientific">Sphingobium olei</name>
    <dbReference type="NCBI Taxonomy" id="420955"/>
    <lineage>
        <taxon>Bacteria</taxon>
        <taxon>Pseudomonadati</taxon>
        <taxon>Pseudomonadota</taxon>
        <taxon>Alphaproteobacteria</taxon>
        <taxon>Sphingomonadales</taxon>
        <taxon>Sphingomonadaceae</taxon>
        <taxon>Sphingobium</taxon>
    </lineage>
</organism>
<keyword evidence="1" id="KW-0472">Membrane</keyword>
<dbReference type="RefSeq" id="WP_380908762.1">
    <property type="nucleotide sequence ID" value="NZ_JBHTLS010000009.1"/>
</dbReference>
<reference evidence="3" key="1">
    <citation type="journal article" date="2019" name="Int. J. Syst. Evol. Microbiol.">
        <title>The Global Catalogue of Microorganisms (GCM) 10K type strain sequencing project: providing services to taxonomists for standard genome sequencing and annotation.</title>
        <authorList>
            <consortium name="The Broad Institute Genomics Platform"/>
            <consortium name="The Broad Institute Genome Sequencing Center for Infectious Disease"/>
            <person name="Wu L."/>
            <person name="Ma J."/>
        </authorList>
    </citation>
    <scope>NUCLEOTIDE SEQUENCE [LARGE SCALE GENOMIC DNA]</scope>
    <source>
        <strain evidence="3">CCUG 54329</strain>
    </source>
</reference>
<dbReference type="Proteomes" id="UP001597203">
    <property type="component" value="Unassembled WGS sequence"/>
</dbReference>
<keyword evidence="1" id="KW-0812">Transmembrane</keyword>
<keyword evidence="3" id="KW-1185">Reference proteome</keyword>
<keyword evidence="1" id="KW-1133">Transmembrane helix</keyword>
<evidence type="ECO:0000313" key="2">
    <source>
        <dbReference type="EMBL" id="MFD1103727.1"/>
    </source>
</evidence>
<dbReference type="EMBL" id="JBHTLS010000009">
    <property type="protein sequence ID" value="MFD1103727.1"/>
    <property type="molecule type" value="Genomic_DNA"/>
</dbReference>
<protein>
    <submittedName>
        <fullName evidence="2">Uncharacterized protein</fullName>
    </submittedName>
</protein>